<dbReference type="PANTHER" id="PTHR35870">
    <property type="entry name" value="PROTEIN, PUTATIVE (AFU_ORTHOLOGUE AFUA_5G03330)-RELATED"/>
    <property type="match status" value="1"/>
</dbReference>
<reference evidence="2" key="1">
    <citation type="submission" date="2022-05" db="EMBL/GenBank/DDBJ databases">
        <authorList>
            <person name="Pankratov T."/>
        </authorList>
    </citation>
    <scope>NUCLEOTIDE SEQUENCE</scope>
    <source>
        <strain evidence="2">BP6-180914</strain>
    </source>
</reference>
<organism evidence="2 3">
    <name type="scientific">Lichenifustis flavocetrariae</name>
    <dbReference type="NCBI Taxonomy" id="2949735"/>
    <lineage>
        <taxon>Bacteria</taxon>
        <taxon>Pseudomonadati</taxon>
        <taxon>Pseudomonadota</taxon>
        <taxon>Alphaproteobacteria</taxon>
        <taxon>Hyphomicrobiales</taxon>
        <taxon>Lichenihabitantaceae</taxon>
        <taxon>Lichenifustis</taxon>
    </lineage>
</organism>
<keyword evidence="3" id="KW-1185">Reference proteome</keyword>
<dbReference type="Proteomes" id="UP001165667">
    <property type="component" value="Unassembled WGS sequence"/>
</dbReference>
<name>A0AA41YX43_9HYPH</name>
<evidence type="ECO:0000313" key="2">
    <source>
        <dbReference type="EMBL" id="MCW6506445.1"/>
    </source>
</evidence>
<protein>
    <submittedName>
        <fullName evidence="2">Questin oxidase family protein</fullName>
    </submittedName>
</protein>
<dbReference type="AlphaFoldDB" id="A0AA41YX43"/>
<dbReference type="Pfam" id="PF14027">
    <property type="entry name" value="Questin_oxidase"/>
    <property type="match status" value="1"/>
</dbReference>
<dbReference type="RefSeq" id="WP_282582813.1">
    <property type="nucleotide sequence ID" value="NZ_JAMOIM010000001.1"/>
</dbReference>
<evidence type="ECO:0000256" key="1">
    <source>
        <dbReference type="ARBA" id="ARBA00023002"/>
    </source>
</evidence>
<accession>A0AA41YX43</accession>
<gene>
    <name evidence="2" type="ORF">M8523_00235</name>
</gene>
<keyword evidence="1" id="KW-0560">Oxidoreductase</keyword>
<comment type="caution">
    <text evidence="2">The sequence shown here is derived from an EMBL/GenBank/DDBJ whole genome shotgun (WGS) entry which is preliminary data.</text>
</comment>
<evidence type="ECO:0000313" key="3">
    <source>
        <dbReference type="Proteomes" id="UP001165667"/>
    </source>
</evidence>
<sequence length="348" mass="37386">MVATPLAGHDAHGGEGLEALLAEARRDSVEFPVALANHGPMALTVLHRLGASDARLQGYFADYRRANGLIPPPPPAAPVERATWADHLGDRSREADYRAFFTREVTTLGIRDAVGRYLPALAPGVAGSALHPLMRLAYGVSRNDPSEVGTALGYWAACFLPLPVATGASPETDDPDEVLARVAAIPGLRKLPVFDHLWYGIRAAAAEPDFAPAVDWLRIGPGTLARVAATSLALFAGTMDFAALHALTGTHWVRMVATVCPDPLLLRHFWQTVAALVPAIGFPQLPDSGTLDAWRNLPCPDWNVITEKAVTSADEHDISLVYSASEEQRVYGDRLYQVVAARRMGLIA</sequence>
<dbReference type="EMBL" id="JAMOIM010000001">
    <property type="protein sequence ID" value="MCW6506445.1"/>
    <property type="molecule type" value="Genomic_DNA"/>
</dbReference>
<dbReference type="PANTHER" id="PTHR35870:SF1">
    <property type="entry name" value="PROTEIN, PUTATIVE (AFU_ORTHOLOGUE AFUA_5G03330)-RELATED"/>
    <property type="match status" value="1"/>
</dbReference>
<dbReference type="InterPro" id="IPR025337">
    <property type="entry name" value="Questin_oxidase-like"/>
</dbReference>
<dbReference type="GO" id="GO:0016491">
    <property type="term" value="F:oxidoreductase activity"/>
    <property type="evidence" value="ECO:0007669"/>
    <property type="project" value="UniProtKB-KW"/>
</dbReference>
<proteinExistence type="predicted"/>